<dbReference type="AlphaFoldDB" id="A0AAQ3URX2"/>
<feature type="region of interest" description="Disordered" evidence="1">
    <location>
        <begin position="52"/>
        <end position="86"/>
    </location>
</feature>
<accession>A0AAQ3URX2</accession>
<evidence type="ECO:0000313" key="2">
    <source>
        <dbReference type="EMBL" id="WVZ97260.1"/>
    </source>
</evidence>
<organism evidence="2 3">
    <name type="scientific">Paspalum notatum var. saurae</name>
    <dbReference type="NCBI Taxonomy" id="547442"/>
    <lineage>
        <taxon>Eukaryota</taxon>
        <taxon>Viridiplantae</taxon>
        <taxon>Streptophyta</taxon>
        <taxon>Embryophyta</taxon>
        <taxon>Tracheophyta</taxon>
        <taxon>Spermatophyta</taxon>
        <taxon>Magnoliopsida</taxon>
        <taxon>Liliopsida</taxon>
        <taxon>Poales</taxon>
        <taxon>Poaceae</taxon>
        <taxon>PACMAD clade</taxon>
        <taxon>Panicoideae</taxon>
        <taxon>Andropogonodae</taxon>
        <taxon>Paspaleae</taxon>
        <taxon>Paspalinae</taxon>
        <taxon>Paspalum</taxon>
    </lineage>
</organism>
<evidence type="ECO:0000256" key="1">
    <source>
        <dbReference type="SAM" id="MobiDB-lite"/>
    </source>
</evidence>
<evidence type="ECO:0000313" key="3">
    <source>
        <dbReference type="Proteomes" id="UP001341281"/>
    </source>
</evidence>
<dbReference type="Proteomes" id="UP001341281">
    <property type="component" value="Chromosome 10"/>
</dbReference>
<feature type="region of interest" description="Disordered" evidence="1">
    <location>
        <begin position="103"/>
        <end position="166"/>
    </location>
</feature>
<sequence>MNERYRDAGNKGRKEINLEPDDLVWLHLWKDRFPDLRKSKLMPRADDLKPYLGEDELELRTTPLQEGEDDEDISPMLTSDTPSVVMHGPLTRARARQLNQQERNMKAMRTSKGEESKGGRPSQVGGPIHLGVGPLGLQEQSAPKSLPRPQTGSIFSDPHMPGKIKT</sequence>
<name>A0AAQ3URX2_PASNO</name>
<reference evidence="2 3" key="1">
    <citation type="submission" date="2024-02" db="EMBL/GenBank/DDBJ databases">
        <title>High-quality chromosome-scale genome assembly of Pensacola bahiagrass (Paspalum notatum Flugge var. saurae).</title>
        <authorList>
            <person name="Vega J.M."/>
            <person name="Podio M."/>
            <person name="Orjuela J."/>
            <person name="Siena L.A."/>
            <person name="Pessino S.C."/>
            <person name="Combes M.C."/>
            <person name="Mariac C."/>
            <person name="Albertini E."/>
            <person name="Pupilli F."/>
            <person name="Ortiz J.P.A."/>
            <person name="Leblanc O."/>
        </authorList>
    </citation>
    <scope>NUCLEOTIDE SEQUENCE [LARGE SCALE GENOMIC DNA]</scope>
    <source>
        <strain evidence="2">R1</strain>
        <tissue evidence="2">Leaf</tissue>
    </source>
</reference>
<gene>
    <name evidence="2" type="ORF">U9M48_042809</name>
</gene>
<feature type="compositionally biased region" description="Polar residues" evidence="1">
    <location>
        <begin position="138"/>
        <end position="154"/>
    </location>
</feature>
<dbReference type="EMBL" id="CP144754">
    <property type="protein sequence ID" value="WVZ97260.1"/>
    <property type="molecule type" value="Genomic_DNA"/>
</dbReference>
<proteinExistence type="predicted"/>
<keyword evidence="3" id="KW-1185">Reference proteome</keyword>
<protein>
    <submittedName>
        <fullName evidence="2">Uncharacterized protein</fullName>
    </submittedName>
</protein>